<reference evidence="2" key="1">
    <citation type="submission" date="2021-01" db="EMBL/GenBank/DDBJ databases">
        <authorList>
            <person name="Corre E."/>
            <person name="Pelletier E."/>
            <person name="Niang G."/>
            <person name="Scheremetjew M."/>
            <person name="Finn R."/>
            <person name="Kale V."/>
            <person name="Holt S."/>
            <person name="Cochrane G."/>
            <person name="Meng A."/>
            <person name="Brown T."/>
            <person name="Cohen L."/>
        </authorList>
    </citation>
    <scope>NUCLEOTIDE SEQUENCE</scope>
    <source>
        <strain evidence="2">CCMP1320</strain>
    </source>
</reference>
<dbReference type="PANTHER" id="PTHR11012:SF30">
    <property type="entry name" value="PROTEIN KINASE-LIKE DOMAIN-CONTAINING"/>
    <property type="match status" value="1"/>
</dbReference>
<proteinExistence type="predicted"/>
<dbReference type="Pfam" id="PF02958">
    <property type="entry name" value="EcKL"/>
    <property type="match status" value="1"/>
</dbReference>
<dbReference type="InterPro" id="IPR011009">
    <property type="entry name" value="Kinase-like_dom_sf"/>
</dbReference>
<name>A0A7S3R825_DUNTE</name>
<dbReference type="SUPFAM" id="SSF56112">
    <property type="entry name" value="Protein kinase-like (PK-like)"/>
    <property type="match status" value="1"/>
</dbReference>
<organism evidence="2">
    <name type="scientific">Dunaliella tertiolecta</name>
    <name type="common">Green alga</name>
    <dbReference type="NCBI Taxonomy" id="3047"/>
    <lineage>
        <taxon>Eukaryota</taxon>
        <taxon>Viridiplantae</taxon>
        <taxon>Chlorophyta</taxon>
        <taxon>core chlorophytes</taxon>
        <taxon>Chlorophyceae</taxon>
        <taxon>CS clade</taxon>
        <taxon>Chlamydomonadales</taxon>
        <taxon>Dunaliellaceae</taxon>
        <taxon>Dunaliella</taxon>
    </lineage>
</organism>
<sequence length="341" mass="38075">MDWVKALSPKLGSISSVSEKKLGSLWAGYGFVSRLIVKPQQQSYIAKQVRPPPNGKGVGHERKVHSYEVECSWYSGPAQYAASAGVNIPLPVLVEKDGSGFTIVLKDLEPDFPNKSMKGAMGVKELKPALEWLARFHSAFWSSPASQQRPSTESLWPQGTFWHLGTRMEEFDSMDSDDWLRDKAHEIDARLRGFSSFAALQAGETPSNQHQTLVHGDFKAANLLFSSNSTEAAAYDFQYVGRGLGALDVAYLIICSSSLPVVEQSEDELLAHYHHHLMSCLDARGQSDKSYTMEVLRMHYDLATLDLFRFMRGWGWWGAIPSSRGDEYARKIGARVFGKHL</sequence>
<gene>
    <name evidence="2" type="ORF">DTER00134_LOCUS20342</name>
</gene>
<evidence type="ECO:0000259" key="1">
    <source>
        <dbReference type="SMART" id="SM00587"/>
    </source>
</evidence>
<dbReference type="Gene3D" id="3.90.1200.10">
    <property type="match status" value="1"/>
</dbReference>
<dbReference type="SMART" id="SM00587">
    <property type="entry name" value="CHK"/>
    <property type="match status" value="1"/>
</dbReference>
<protein>
    <recommendedName>
        <fullName evidence="1">CHK kinase-like domain-containing protein</fullName>
    </recommendedName>
</protein>
<feature type="domain" description="CHK kinase-like" evidence="1">
    <location>
        <begin position="103"/>
        <end position="283"/>
    </location>
</feature>
<dbReference type="EMBL" id="HBIP01033347">
    <property type="protein sequence ID" value="CAE0505269.1"/>
    <property type="molecule type" value="Transcribed_RNA"/>
</dbReference>
<evidence type="ECO:0000313" key="2">
    <source>
        <dbReference type="EMBL" id="CAE0505269.1"/>
    </source>
</evidence>
<accession>A0A7S3R825</accession>
<dbReference type="InterPro" id="IPR015897">
    <property type="entry name" value="CHK_kinase-like"/>
</dbReference>
<dbReference type="AlphaFoldDB" id="A0A7S3R825"/>
<dbReference type="InterPro" id="IPR004119">
    <property type="entry name" value="EcKL"/>
</dbReference>
<dbReference type="PANTHER" id="PTHR11012">
    <property type="entry name" value="PROTEIN KINASE-LIKE DOMAIN-CONTAINING"/>
    <property type="match status" value="1"/>
</dbReference>